<name>A0A1Y2LDD7_9PROT</name>
<keyword evidence="2" id="KW-1185">Reference proteome</keyword>
<comment type="caution">
    <text evidence="1">The sequence shown here is derived from an EMBL/GenBank/DDBJ whole genome shotgun (WGS) entry which is preliminary data.</text>
</comment>
<sequence>MVDKPYSKFGKTYYPKPQASQTADSEIKGAAWRAWVENGQCYYEYDEGHFAMKLKTAIISKEDFQGRKNFGYRTKPKIWLTINKKGDCAKPLRLLRFKNKSTPFYPI</sequence>
<accession>A0A1Y2LDD7</accession>
<reference evidence="1 2" key="1">
    <citation type="submission" date="2014-03" db="EMBL/GenBank/DDBJ databases">
        <title>The draft genome sequence of Thalassospira alkalitolerans JCM 18968.</title>
        <authorList>
            <person name="Lai Q."/>
            <person name="Shao Z."/>
        </authorList>
    </citation>
    <scope>NUCLEOTIDE SEQUENCE [LARGE SCALE GENOMIC DNA]</scope>
    <source>
        <strain evidence="1 2">JCM 18968</strain>
    </source>
</reference>
<evidence type="ECO:0000313" key="2">
    <source>
        <dbReference type="Proteomes" id="UP000193396"/>
    </source>
</evidence>
<gene>
    <name evidence="1" type="ORF">TALK_05125</name>
</gene>
<proteinExistence type="predicted"/>
<evidence type="ECO:0000313" key="1">
    <source>
        <dbReference type="EMBL" id="OSQ49008.1"/>
    </source>
</evidence>
<organism evidence="1 2">
    <name type="scientific">Thalassospira alkalitolerans</name>
    <dbReference type="NCBI Taxonomy" id="1293890"/>
    <lineage>
        <taxon>Bacteria</taxon>
        <taxon>Pseudomonadati</taxon>
        <taxon>Pseudomonadota</taxon>
        <taxon>Alphaproteobacteria</taxon>
        <taxon>Rhodospirillales</taxon>
        <taxon>Thalassospiraceae</taxon>
        <taxon>Thalassospira</taxon>
    </lineage>
</organism>
<protein>
    <submittedName>
        <fullName evidence="1">Uncharacterized protein</fullName>
    </submittedName>
</protein>
<dbReference type="EMBL" id="JFKB01000003">
    <property type="protein sequence ID" value="OSQ49008.1"/>
    <property type="molecule type" value="Genomic_DNA"/>
</dbReference>
<dbReference type="Proteomes" id="UP000193396">
    <property type="component" value="Unassembled WGS sequence"/>
</dbReference>
<dbReference type="AlphaFoldDB" id="A0A1Y2LDD7"/>